<gene>
    <name evidence="3" type="ORF">BCR36DRAFT_363017</name>
</gene>
<evidence type="ECO:0000256" key="1">
    <source>
        <dbReference type="SAM" id="MobiDB-lite"/>
    </source>
</evidence>
<keyword evidence="4" id="KW-1185">Reference proteome</keyword>
<evidence type="ECO:0000313" key="4">
    <source>
        <dbReference type="Proteomes" id="UP000193719"/>
    </source>
</evidence>
<reference evidence="3 4" key="2">
    <citation type="submission" date="2016-08" db="EMBL/GenBank/DDBJ databases">
        <title>Pervasive Adenine N6-methylation of Active Genes in Fungi.</title>
        <authorList>
            <consortium name="DOE Joint Genome Institute"/>
            <person name="Mondo S.J."/>
            <person name="Dannebaum R.O."/>
            <person name="Kuo R.C."/>
            <person name="Labutti K."/>
            <person name="Haridas S."/>
            <person name="Kuo A."/>
            <person name="Salamov A."/>
            <person name="Ahrendt S.R."/>
            <person name="Lipzen A."/>
            <person name="Sullivan W."/>
            <person name="Andreopoulos W.B."/>
            <person name="Clum A."/>
            <person name="Lindquist E."/>
            <person name="Daum C."/>
            <person name="Ramamoorthy G.K."/>
            <person name="Gryganskyi A."/>
            <person name="Culley D."/>
            <person name="Magnuson J.K."/>
            <person name="James T.Y."/>
            <person name="O'Malley M.A."/>
            <person name="Stajich J.E."/>
            <person name="Spatafora J.W."/>
            <person name="Visel A."/>
            <person name="Grigoriev I.V."/>
        </authorList>
    </citation>
    <scope>NUCLEOTIDE SEQUENCE [LARGE SCALE GENOMIC DNA]</scope>
    <source>
        <strain evidence="4">finn</strain>
    </source>
</reference>
<dbReference type="EMBL" id="MCFH01000071">
    <property type="protein sequence ID" value="ORX42103.1"/>
    <property type="molecule type" value="Genomic_DNA"/>
</dbReference>
<dbReference type="Proteomes" id="UP000193719">
    <property type="component" value="Unassembled WGS sequence"/>
</dbReference>
<comment type="caution">
    <text evidence="3">The sequence shown here is derived from an EMBL/GenBank/DDBJ whole genome shotgun (WGS) entry which is preliminary data.</text>
</comment>
<evidence type="ECO:0000256" key="2">
    <source>
        <dbReference type="SAM" id="Phobius"/>
    </source>
</evidence>
<feature type="transmembrane region" description="Helical" evidence="2">
    <location>
        <begin position="224"/>
        <end position="241"/>
    </location>
</feature>
<feature type="transmembrane region" description="Helical" evidence="2">
    <location>
        <begin position="285"/>
        <end position="308"/>
    </location>
</feature>
<sequence length="456" mass="51958">MVFIQDIITNVKIESPSYDMEKECLDFTPNNQCLQKMHMRLALEKNISSLGLSLVVPLNNLDNEMLYHQTHAQQKKKDVVGGKEKEWYEPFQDQLYTFISSSPITSIHATTGATIYLLQKFGVVDTNKLLYHSSKTFFPRFQLHRAITNNFVLGQSLYEVGRRIYNLVTYGGKLEKYVNGKGDTIRDKKVYIQGVQRYREDGSQKTYKEWLITENKYLMMNVKMAAAFITCDYLASGLGIFTRKSKPYSILGSLEVAIAFMYSLIEDENNSQFMGMFTVPPFFVPIFVGFTSGSSIYTILKGLIAGGFMAKSIDLRRSDGEKCMQYLSRTSHDFWELRHIVIKTMKKVPALNTIITEIETTIARYNIYIEEFKHVILEDPSDIIHLVQNIKDKLLKLQNGQLQSSSNKTTGGNTINKNQSPAIAVAASKTPFQEDVIKSSIETTSDDDAIEQKKEQ</sequence>
<dbReference type="STRING" id="1754191.A0A1Y1UVU0"/>
<proteinExistence type="predicted"/>
<organism evidence="3 4">
    <name type="scientific">Piromyces finnis</name>
    <dbReference type="NCBI Taxonomy" id="1754191"/>
    <lineage>
        <taxon>Eukaryota</taxon>
        <taxon>Fungi</taxon>
        <taxon>Fungi incertae sedis</taxon>
        <taxon>Chytridiomycota</taxon>
        <taxon>Chytridiomycota incertae sedis</taxon>
        <taxon>Neocallimastigomycetes</taxon>
        <taxon>Neocallimastigales</taxon>
        <taxon>Neocallimastigaceae</taxon>
        <taxon>Piromyces</taxon>
    </lineage>
</organism>
<keyword evidence="2" id="KW-0472">Membrane</keyword>
<evidence type="ECO:0000313" key="3">
    <source>
        <dbReference type="EMBL" id="ORX42103.1"/>
    </source>
</evidence>
<dbReference type="AlphaFoldDB" id="A0A1Y1UVU0"/>
<accession>A0A1Y1UVU0</accession>
<feature type="transmembrane region" description="Helical" evidence="2">
    <location>
        <begin position="248"/>
        <end position="265"/>
    </location>
</feature>
<keyword evidence="2" id="KW-0812">Transmembrane</keyword>
<protein>
    <submittedName>
        <fullName evidence="3">Uncharacterized protein</fullName>
    </submittedName>
</protein>
<feature type="region of interest" description="Disordered" evidence="1">
    <location>
        <begin position="436"/>
        <end position="456"/>
    </location>
</feature>
<keyword evidence="2" id="KW-1133">Transmembrane helix</keyword>
<name>A0A1Y1UVU0_9FUNG</name>
<dbReference type="OrthoDB" id="2158060at2759"/>
<reference evidence="3 4" key="1">
    <citation type="submission" date="2016-08" db="EMBL/GenBank/DDBJ databases">
        <title>Genomes of anaerobic fungi encode conserved fungal cellulosomes for biomass hydrolysis.</title>
        <authorList>
            <consortium name="DOE Joint Genome Institute"/>
            <person name="Haitjema C.H."/>
            <person name="Gilmore S.P."/>
            <person name="Henske J.K."/>
            <person name="Solomon K.V."/>
            <person name="De Groot R."/>
            <person name="Kuo A."/>
            <person name="Mondo S.J."/>
            <person name="Salamov A.A."/>
            <person name="Labutti K."/>
            <person name="Zhao Z."/>
            <person name="Chiniquy J."/>
            <person name="Barry K."/>
            <person name="Brewer H.M."/>
            <person name="Purvine S.O."/>
            <person name="Wright A.T."/>
            <person name="Boxma B."/>
            <person name="Van Alen T."/>
            <person name="Hackstein J.H."/>
            <person name="Baker S.E."/>
            <person name="Grigoriev I.V."/>
            <person name="O'Malley M.A."/>
        </authorList>
    </citation>
    <scope>NUCLEOTIDE SEQUENCE [LARGE SCALE GENOMIC DNA]</scope>
    <source>
        <strain evidence="4">finn</strain>
    </source>
</reference>